<feature type="signal peptide" evidence="3">
    <location>
        <begin position="1"/>
        <end position="21"/>
    </location>
</feature>
<name>A0ABT4JYS6_9GAMM</name>
<dbReference type="Gene3D" id="3.40.190.10">
    <property type="entry name" value="Periplasmic binding protein-like II"/>
    <property type="match status" value="1"/>
</dbReference>
<feature type="chain" id="PRO_5046468520" evidence="3">
    <location>
        <begin position="22"/>
        <end position="402"/>
    </location>
</feature>
<dbReference type="Proteomes" id="UP001149719">
    <property type="component" value="Unassembled WGS sequence"/>
</dbReference>
<protein>
    <submittedName>
        <fullName evidence="4">Extracellular solute-binding protein</fullName>
    </submittedName>
</protein>
<evidence type="ECO:0000256" key="1">
    <source>
        <dbReference type="ARBA" id="ARBA00004418"/>
    </source>
</evidence>
<evidence type="ECO:0000313" key="5">
    <source>
        <dbReference type="Proteomes" id="UP001149719"/>
    </source>
</evidence>
<gene>
    <name evidence="4" type="ORF">O1D97_15165</name>
</gene>
<evidence type="ECO:0000313" key="4">
    <source>
        <dbReference type="EMBL" id="MCZ2722913.1"/>
    </source>
</evidence>
<reference evidence="4" key="1">
    <citation type="submission" date="2022-12" db="EMBL/GenBank/DDBJ databases">
        <title>Marinomonas 15G1-11 sp. nov, isolated from marine algae.</title>
        <authorList>
            <person name="Butt M."/>
            <person name="Choi D.G."/>
            <person name="Kim J.M."/>
            <person name="Lee J.K."/>
            <person name="Baek J.H."/>
            <person name="Jeon C.O."/>
        </authorList>
    </citation>
    <scope>NUCLEOTIDE SEQUENCE</scope>
    <source>
        <strain evidence="4">15G1-11</strain>
    </source>
</reference>
<dbReference type="Pfam" id="PF01547">
    <property type="entry name" value="SBP_bac_1"/>
    <property type="match status" value="1"/>
</dbReference>
<comment type="subcellular location">
    <subcellularLocation>
        <location evidence="1">Periplasm</location>
    </subcellularLocation>
</comment>
<keyword evidence="3" id="KW-0732">Signal</keyword>
<organism evidence="4 5">
    <name type="scientific">Marinomonas phaeophyticola</name>
    <dbReference type="NCBI Taxonomy" id="3004091"/>
    <lineage>
        <taxon>Bacteria</taxon>
        <taxon>Pseudomonadati</taxon>
        <taxon>Pseudomonadota</taxon>
        <taxon>Gammaproteobacteria</taxon>
        <taxon>Oceanospirillales</taxon>
        <taxon>Oceanospirillaceae</taxon>
        <taxon>Marinomonas</taxon>
    </lineage>
</organism>
<evidence type="ECO:0000256" key="3">
    <source>
        <dbReference type="SAM" id="SignalP"/>
    </source>
</evidence>
<dbReference type="InterPro" id="IPR006059">
    <property type="entry name" value="SBP"/>
</dbReference>
<comment type="caution">
    <text evidence="4">The sequence shown here is derived from an EMBL/GenBank/DDBJ whole genome shotgun (WGS) entry which is preliminary data.</text>
</comment>
<keyword evidence="5" id="KW-1185">Reference proteome</keyword>
<dbReference type="InterPro" id="IPR050490">
    <property type="entry name" value="Bact_solute-bd_prot1"/>
</dbReference>
<accession>A0ABT4JYS6</accession>
<dbReference type="PANTHER" id="PTHR43649">
    <property type="entry name" value="ARABINOSE-BINDING PROTEIN-RELATED"/>
    <property type="match status" value="1"/>
</dbReference>
<dbReference type="PANTHER" id="PTHR43649:SF12">
    <property type="entry name" value="DIACETYLCHITOBIOSE BINDING PROTEIN DASA"/>
    <property type="match status" value="1"/>
</dbReference>
<proteinExistence type="inferred from homology"/>
<dbReference type="EMBL" id="JAPUBN010000019">
    <property type="protein sequence ID" value="MCZ2722913.1"/>
    <property type="molecule type" value="Genomic_DNA"/>
</dbReference>
<evidence type="ECO:0000256" key="2">
    <source>
        <dbReference type="ARBA" id="ARBA00008520"/>
    </source>
</evidence>
<dbReference type="RefSeq" id="WP_269126931.1">
    <property type="nucleotide sequence ID" value="NZ_JAPUBN010000019.1"/>
</dbReference>
<dbReference type="SUPFAM" id="SSF53850">
    <property type="entry name" value="Periplasmic binding protein-like II"/>
    <property type="match status" value="1"/>
</dbReference>
<sequence>MKKLTLSSLIAFSTLSPLTYADCAIENTQEVKTISASFAAWKAVTQAMAECGNVSSTLDSEFKTKVGAALAAKPSLYHVSGVANGTFVPLLNSGLLRPLDDLVVKYGENLNANQFIQIDGKTMAIAMMINTQHFMYRKDILDAVGVETPTTWDEVLVAAEKIQQADLIQYPLGGTYQTGWNLAMEFINMYLGYGTDLFDGDQPAVNNESGVKTLEMMKKLTAYMDPEYLIADSTFVQKQLQQGNVAMANLWATRATALDNKEESQVVGKVYMSAAPKSIPNGHPASTMWWDGITIAKNITDEEAENAFKVAMEGLDEEMVKENADAAIWLIKGYQPTRLSDGAIQNAINKTPSYPLTANIGLIHSALGKNISDYLTGQKTAKETLQATEEDYISAAKESGLL</sequence>
<comment type="similarity">
    <text evidence="2">Belongs to the bacterial solute-binding protein 1 family.</text>
</comment>